<comment type="caution">
    <text evidence="1">The sequence shown here is derived from an EMBL/GenBank/DDBJ whole genome shotgun (WGS) entry which is preliminary data.</text>
</comment>
<gene>
    <name evidence="1" type="ORF">LCGC14_1323890</name>
</gene>
<reference evidence="1" key="1">
    <citation type="journal article" date="2015" name="Nature">
        <title>Complex archaea that bridge the gap between prokaryotes and eukaryotes.</title>
        <authorList>
            <person name="Spang A."/>
            <person name="Saw J.H."/>
            <person name="Jorgensen S.L."/>
            <person name="Zaremba-Niedzwiedzka K."/>
            <person name="Martijn J."/>
            <person name="Lind A.E."/>
            <person name="van Eijk R."/>
            <person name="Schleper C."/>
            <person name="Guy L."/>
            <person name="Ettema T.J."/>
        </authorList>
    </citation>
    <scope>NUCLEOTIDE SEQUENCE</scope>
</reference>
<evidence type="ECO:0000313" key="1">
    <source>
        <dbReference type="EMBL" id="KKM82014.1"/>
    </source>
</evidence>
<name>A0A0F9KIP8_9ZZZZ</name>
<organism evidence="1">
    <name type="scientific">marine sediment metagenome</name>
    <dbReference type="NCBI Taxonomy" id="412755"/>
    <lineage>
        <taxon>unclassified sequences</taxon>
        <taxon>metagenomes</taxon>
        <taxon>ecological metagenomes</taxon>
    </lineage>
</organism>
<protein>
    <submittedName>
        <fullName evidence="1">Uncharacterized protein</fullName>
    </submittedName>
</protein>
<accession>A0A0F9KIP8</accession>
<proteinExistence type="predicted"/>
<dbReference type="AlphaFoldDB" id="A0A0F9KIP8"/>
<dbReference type="EMBL" id="LAZR01007928">
    <property type="protein sequence ID" value="KKM82014.1"/>
    <property type="molecule type" value="Genomic_DNA"/>
</dbReference>
<sequence length="123" mass="14256">MTDRLQEIEESKKQPRPIVTEEFLQHVRESTLKDIQHMLDRITPGEWYAHRPPRAEFDPDGEPYKDYYCLRTLGRDDEAEDCELCIACDIESSPDAKLISSAPGVIRWLLEEVKRLRGEPADG</sequence>